<dbReference type="EMBL" id="JAMKFB020000009">
    <property type="protein sequence ID" value="KAL0185057.1"/>
    <property type="molecule type" value="Genomic_DNA"/>
</dbReference>
<sequence length="71" mass="8504">VIFNDRRHKQLQEEREQEEQEEQRSPVERVSSLLHLTGRRSTNKELSSSNSRPTRARHPARRRRRCVRADG</sequence>
<dbReference type="Proteomes" id="UP001529510">
    <property type="component" value="Unassembled WGS sequence"/>
</dbReference>
<gene>
    <name evidence="2" type="ORF">M9458_020753</name>
</gene>
<accession>A0ABD0QFV9</accession>
<feature type="region of interest" description="Disordered" evidence="1">
    <location>
        <begin position="1"/>
        <end position="71"/>
    </location>
</feature>
<protein>
    <submittedName>
        <fullName evidence="2">Uncharacterized protein</fullName>
    </submittedName>
</protein>
<evidence type="ECO:0000256" key="1">
    <source>
        <dbReference type="SAM" id="MobiDB-lite"/>
    </source>
</evidence>
<feature type="non-terminal residue" evidence="2">
    <location>
        <position position="1"/>
    </location>
</feature>
<reference evidence="2 3" key="1">
    <citation type="submission" date="2024-05" db="EMBL/GenBank/DDBJ databases">
        <title>Genome sequencing and assembly of Indian major carp, Cirrhinus mrigala (Hamilton, 1822).</title>
        <authorList>
            <person name="Mohindra V."/>
            <person name="Chowdhury L.M."/>
            <person name="Lal K."/>
            <person name="Jena J.K."/>
        </authorList>
    </citation>
    <scope>NUCLEOTIDE SEQUENCE [LARGE SCALE GENOMIC DNA]</scope>
    <source>
        <strain evidence="2">CM1030</strain>
        <tissue evidence="2">Blood</tissue>
    </source>
</reference>
<evidence type="ECO:0000313" key="3">
    <source>
        <dbReference type="Proteomes" id="UP001529510"/>
    </source>
</evidence>
<proteinExistence type="predicted"/>
<name>A0ABD0QFV9_CIRMR</name>
<feature type="non-terminal residue" evidence="2">
    <location>
        <position position="71"/>
    </location>
</feature>
<organism evidence="2 3">
    <name type="scientific">Cirrhinus mrigala</name>
    <name type="common">Mrigala</name>
    <dbReference type="NCBI Taxonomy" id="683832"/>
    <lineage>
        <taxon>Eukaryota</taxon>
        <taxon>Metazoa</taxon>
        <taxon>Chordata</taxon>
        <taxon>Craniata</taxon>
        <taxon>Vertebrata</taxon>
        <taxon>Euteleostomi</taxon>
        <taxon>Actinopterygii</taxon>
        <taxon>Neopterygii</taxon>
        <taxon>Teleostei</taxon>
        <taxon>Ostariophysi</taxon>
        <taxon>Cypriniformes</taxon>
        <taxon>Cyprinidae</taxon>
        <taxon>Labeoninae</taxon>
        <taxon>Labeonini</taxon>
        <taxon>Cirrhinus</taxon>
    </lineage>
</organism>
<evidence type="ECO:0000313" key="2">
    <source>
        <dbReference type="EMBL" id="KAL0185057.1"/>
    </source>
</evidence>
<keyword evidence="3" id="KW-1185">Reference proteome</keyword>
<feature type="compositionally biased region" description="Basic residues" evidence="1">
    <location>
        <begin position="54"/>
        <end position="71"/>
    </location>
</feature>
<comment type="caution">
    <text evidence="2">The sequence shown here is derived from an EMBL/GenBank/DDBJ whole genome shotgun (WGS) entry which is preliminary data.</text>
</comment>
<dbReference type="AlphaFoldDB" id="A0ABD0QFV9"/>